<dbReference type="InterPro" id="IPR011050">
    <property type="entry name" value="Pectin_lyase_fold/virulence"/>
</dbReference>
<keyword evidence="1" id="KW-0732">Signal</keyword>
<evidence type="ECO:0000313" key="2">
    <source>
        <dbReference type="EMBL" id="WOO42425.1"/>
    </source>
</evidence>
<feature type="chain" id="PRO_5042921321" evidence="1">
    <location>
        <begin position="18"/>
        <end position="491"/>
    </location>
</feature>
<evidence type="ECO:0000313" key="3">
    <source>
        <dbReference type="Proteomes" id="UP001304300"/>
    </source>
</evidence>
<evidence type="ECO:0000256" key="1">
    <source>
        <dbReference type="SAM" id="SignalP"/>
    </source>
</evidence>
<protein>
    <submittedName>
        <fullName evidence="2">Right-handed parallel beta-helix repeat-containing protein</fullName>
    </submittedName>
</protein>
<dbReference type="KEGG" id="puo:RZN69_04935"/>
<gene>
    <name evidence="2" type="ORF">RZN69_04935</name>
</gene>
<proteinExistence type="predicted"/>
<dbReference type="Gene3D" id="2.160.20.10">
    <property type="entry name" value="Single-stranded right-handed beta-helix, Pectin lyase-like"/>
    <property type="match status" value="1"/>
</dbReference>
<organism evidence="2 3">
    <name type="scientific">Rubellicoccus peritrichatus</name>
    <dbReference type="NCBI Taxonomy" id="3080537"/>
    <lineage>
        <taxon>Bacteria</taxon>
        <taxon>Pseudomonadati</taxon>
        <taxon>Verrucomicrobiota</taxon>
        <taxon>Opitutia</taxon>
        <taxon>Puniceicoccales</taxon>
        <taxon>Cerasicoccaceae</taxon>
        <taxon>Rubellicoccus</taxon>
    </lineage>
</organism>
<sequence>MNRYFLLLWCLVSPLWAAGLNWDVTLFVDQASPDAIDTGVDAGTGETPFKTVSAAAQRAMAVAAEGKSVGVFVRPGTYRESIEMVGQSETDYAPITIQGVSDEVTITGAEPWNGWKIERNGAFEHAWPYGESVAPMIFVQGVRVIHMPNKKNLGPGESTLINNGKTVLMLPPKNGVVREGNVEVAERTELLRVQNLDSVTVSGLKLHGTTNGAEPASLGAVSFQQTASVQLEELSVQYNEIGLSVFHSKALTLNGVTASRNSVSGAKLYWNNTVEINGGEYSLNGVHSDGSESYGLGLRKTASVAIRRAQITENRLGLLLSYISDGAEVDAAHVFVNREVGVEAVSTKGLYMSGCIIASTGDTAMEFRGSAGEVKNTIFYSAEGKDPLLIFESMNQVSLTDNIAANFGSGMLVVASGVTETDEWGSNLFFAKKEKCFSYSDKSHDFSGWQDVTGNDLNSFFGDPLFVDPGRYEFALRNASPWFKKNSWPVR</sequence>
<reference evidence="2 3" key="1">
    <citation type="submission" date="2023-10" db="EMBL/GenBank/DDBJ databases">
        <title>Rubellicoccus peritrichatus gen. nov., sp. nov., isolated from an algae of coral reef tank.</title>
        <authorList>
            <person name="Luo J."/>
        </authorList>
    </citation>
    <scope>NUCLEOTIDE SEQUENCE [LARGE SCALE GENOMIC DNA]</scope>
    <source>
        <strain evidence="2 3">CR14</strain>
    </source>
</reference>
<dbReference type="SUPFAM" id="SSF51126">
    <property type="entry name" value="Pectin lyase-like"/>
    <property type="match status" value="1"/>
</dbReference>
<name>A0AAQ3LAT8_9BACT</name>
<accession>A0AAQ3LAT8</accession>
<dbReference type="InterPro" id="IPR012334">
    <property type="entry name" value="Pectin_lyas_fold"/>
</dbReference>
<dbReference type="EMBL" id="CP136920">
    <property type="protein sequence ID" value="WOO42425.1"/>
    <property type="molecule type" value="Genomic_DNA"/>
</dbReference>
<dbReference type="RefSeq" id="WP_317834945.1">
    <property type="nucleotide sequence ID" value="NZ_CP136920.1"/>
</dbReference>
<dbReference type="AlphaFoldDB" id="A0AAQ3LAT8"/>
<feature type="signal peptide" evidence="1">
    <location>
        <begin position="1"/>
        <end position="17"/>
    </location>
</feature>
<keyword evidence="3" id="KW-1185">Reference proteome</keyword>
<dbReference type="Proteomes" id="UP001304300">
    <property type="component" value="Chromosome"/>
</dbReference>